<dbReference type="HOGENOM" id="CLU_059955_0_0_1"/>
<evidence type="ECO:0000313" key="1">
    <source>
        <dbReference type="EMBL" id="KIW53074.1"/>
    </source>
</evidence>
<reference evidence="1 2" key="1">
    <citation type="submission" date="2015-01" db="EMBL/GenBank/DDBJ databases">
        <title>The Genome Sequence of Exophiala xenobiotica CBS118157.</title>
        <authorList>
            <consortium name="The Broad Institute Genomics Platform"/>
            <person name="Cuomo C."/>
            <person name="de Hoog S."/>
            <person name="Gorbushina A."/>
            <person name="Stielow B."/>
            <person name="Teixiera M."/>
            <person name="Abouelleil A."/>
            <person name="Chapman S.B."/>
            <person name="Priest M."/>
            <person name="Young S.K."/>
            <person name="Wortman J."/>
            <person name="Nusbaum C."/>
            <person name="Birren B."/>
        </authorList>
    </citation>
    <scope>NUCLEOTIDE SEQUENCE [LARGE SCALE GENOMIC DNA]</scope>
    <source>
        <strain evidence="1 2">CBS 118157</strain>
    </source>
</reference>
<organism evidence="1 2">
    <name type="scientific">Exophiala xenobiotica</name>
    <dbReference type="NCBI Taxonomy" id="348802"/>
    <lineage>
        <taxon>Eukaryota</taxon>
        <taxon>Fungi</taxon>
        <taxon>Dikarya</taxon>
        <taxon>Ascomycota</taxon>
        <taxon>Pezizomycotina</taxon>
        <taxon>Eurotiomycetes</taxon>
        <taxon>Chaetothyriomycetidae</taxon>
        <taxon>Chaetothyriales</taxon>
        <taxon>Herpotrichiellaceae</taxon>
        <taxon>Exophiala</taxon>
    </lineage>
</organism>
<sequence>MTDSENTSVLEQMVNPGKSDGDVLDIVHDGDMVIKVGNDADARLLRVSSQALKRHSKYFEALLGANWGLSDKKFTVSSPLAVDEDYELGFFVFMLIVHAQIFSDPQVVSKIRLKHLKTLAIHVDKYMYHGGIPTYIIERLDEHIAENHVSAIPKIESLGTIFSISYLLNLDPLFTRASRQMMWWLVAKDLPYFISPEMIQLLPVDIFAEFDKESHRLRSALLKSLPAVFYPEPHSGSTEGDKWWCEKCDAVPHDQRWMQEVISKSAMWNAEQKTPLMTFIGRLFSCYLYDMESMDNSRESMPDGHLRACGHFKPRYIDVNHAEMLQDVFKAMGGVCLHCFRAGRFNRPIASDTR</sequence>
<keyword evidence="2" id="KW-1185">Reference proteome</keyword>
<evidence type="ECO:0008006" key="3">
    <source>
        <dbReference type="Google" id="ProtNLM"/>
    </source>
</evidence>
<gene>
    <name evidence="1" type="ORF">PV05_08672</name>
</gene>
<protein>
    <recommendedName>
        <fullName evidence="3">BTB domain-containing protein</fullName>
    </recommendedName>
</protein>
<proteinExistence type="predicted"/>
<dbReference type="GeneID" id="25330580"/>
<evidence type="ECO:0000313" key="2">
    <source>
        <dbReference type="Proteomes" id="UP000054342"/>
    </source>
</evidence>
<name>A0A0D2EZC4_9EURO</name>
<dbReference type="RefSeq" id="XP_013313658.1">
    <property type="nucleotide sequence ID" value="XM_013458204.1"/>
</dbReference>
<dbReference type="OrthoDB" id="4119885at2759"/>
<dbReference type="EMBL" id="KN847321">
    <property type="protein sequence ID" value="KIW53074.1"/>
    <property type="molecule type" value="Genomic_DNA"/>
</dbReference>
<dbReference type="Proteomes" id="UP000054342">
    <property type="component" value="Unassembled WGS sequence"/>
</dbReference>
<dbReference type="AlphaFoldDB" id="A0A0D2EZC4"/>
<accession>A0A0D2EZC4</accession>